<evidence type="ECO:0000313" key="3">
    <source>
        <dbReference type="Proteomes" id="UP000244005"/>
    </source>
</evidence>
<reference evidence="3" key="1">
    <citation type="journal article" date="2017" name="Cell">
        <title>Insights into land plant evolution garnered from the Marchantia polymorpha genome.</title>
        <authorList>
            <person name="Bowman J.L."/>
            <person name="Kohchi T."/>
            <person name="Yamato K.T."/>
            <person name="Jenkins J."/>
            <person name="Shu S."/>
            <person name="Ishizaki K."/>
            <person name="Yamaoka S."/>
            <person name="Nishihama R."/>
            <person name="Nakamura Y."/>
            <person name="Berger F."/>
            <person name="Adam C."/>
            <person name="Aki S.S."/>
            <person name="Althoff F."/>
            <person name="Araki T."/>
            <person name="Arteaga-Vazquez M.A."/>
            <person name="Balasubrmanian S."/>
            <person name="Barry K."/>
            <person name="Bauer D."/>
            <person name="Boehm C.R."/>
            <person name="Briginshaw L."/>
            <person name="Caballero-Perez J."/>
            <person name="Catarino B."/>
            <person name="Chen F."/>
            <person name="Chiyoda S."/>
            <person name="Chovatia M."/>
            <person name="Davies K.M."/>
            <person name="Delmans M."/>
            <person name="Demura T."/>
            <person name="Dierschke T."/>
            <person name="Dolan L."/>
            <person name="Dorantes-Acosta A.E."/>
            <person name="Eklund D.M."/>
            <person name="Florent S.N."/>
            <person name="Flores-Sandoval E."/>
            <person name="Fujiyama A."/>
            <person name="Fukuzawa H."/>
            <person name="Galik B."/>
            <person name="Grimanelli D."/>
            <person name="Grimwood J."/>
            <person name="Grossniklaus U."/>
            <person name="Hamada T."/>
            <person name="Haseloff J."/>
            <person name="Hetherington A.J."/>
            <person name="Higo A."/>
            <person name="Hirakawa Y."/>
            <person name="Hundley H.N."/>
            <person name="Ikeda Y."/>
            <person name="Inoue K."/>
            <person name="Inoue S.I."/>
            <person name="Ishida S."/>
            <person name="Jia Q."/>
            <person name="Kakita M."/>
            <person name="Kanazawa T."/>
            <person name="Kawai Y."/>
            <person name="Kawashima T."/>
            <person name="Kennedy M."/>
            <person name="Kinose K."/>
            <person name="Kinoshita T."/>
            <person name="Kohara Y."/>
            <person name="Koide E."/>
            <person name="Komatsu K."/>
            <person name="Kopischke S."/>
            <person name="Kubo M."/>
            <person name="Kyozuka J."/>
            <person name="Lagercrantz U."/>
            <person name="Lin S.S."/>
            <person name="Lindquist E."/>
            <person name="Lipzen A.M."/>
            <person name="Lu C.W."/>
            <person name="De Luna E."/>
            <person name="Martienssen R.A."/>
            <person name="Minamino N."/>
            <person name="Mizutani M."/>
            <person name="Mizutani M."/>
            <person name="Mochizuki N."/>
            <person name="Monte I."/>
            <person name="Mosher R."/>
            <person name="Nagasaki H."/>
            <person name="Nakagami H."/>
            <person name="Naramoto S."/>
            <person name="Nishitani K."/>
            <person name="Ohtani M."/>
            <person name="Okamoto T."/>
            <person name="Okumura M."/>
            <person name="Phillips J."/>
            <person name="Pollak B."/>
            <person name="Reinders A."/>
            <person name="Rovekamp M."/>
            <person name="Sano R."/>
            <person name="Sawa S."/>
            <person name="Schmid M.W."/>
            <person name="Shirakawa M."/>
            <person name="Solano R."/>
            <person name="Spunde A."/>
            <person name="Suetsugu N."/>
            <person name="Sugano S."/>
            <person name="Sugiyama A."/>
            <person name="Sun R."/>
            <person name="Suzuki Y."/>
            <person name="Takenaka M."/>
            <person name="Takezawa D."/>
            <person name="Tomogane H."/>
            <person name="Tsuzuki M."/>
            <person name="Ueda T."/>
            <person name="Umeda M."/>
            <person name="Ward J.M."/>
            <person name="Watanabe Y."/>
            <person name="Yazaki K."/>
            <person name="Yokoyama R."/>
            <person name="Yoshitake Y."/>
            <person name="Yotsui I."/>
            <person name="Zachgo S."/>
            <person name="Schmutz J."/>
        </authorList>
    </citation>
    <scope>NUCLEOTIDE SEQUENCE [LARGE SCALE GENOMIC DNA]</scope>
    <source>
        <strain evidence="3">Tak-1</strain>
    </source>
</reference>
<feature type="region of interest" description="Disordered" evidence="1">
    <location>
        <begin position="83"/>
        <end position="157"/>
    </location>
</feature>
<protein>
    <submittedName>
        <fullName evidence="2">Uncharacterized protein</fullName>
    </submittedName>
</protein>
<dbReference type="OrthoDB" id="10352376at2759"/>
<feature type="region of interest" description="Disordered" evidence="1">
    <location>
        <begin position="1"/>
        <end position="26"/>
    </location>
</feature>
<sequence>MEDGMEFSMQEKRIPLPPAEFPSSPRKAERFVSSFDGDMGIQEVSVNVQEKCIPLPEVKGSAISEDGAFKALPSLSAFSDSKIVPGTSDEKSDAPCETGGGADAGAKTSVESLTCETEVASPRLVQRSKSRLGHVKPTDPYHIKDPRNSLPKDWTLI</sequence>
<keyword evidence="3" id="KW-1185">Reference proteome</keyword>
<feature type="compositionally biased region" description="Basic and acidic residues" evidence="1">
    <location>
        <begin position="136"/>
        <end position="147"/>
    </location>
</feature>
<evidence type="ECO:0000256" key="1">
    <source>
        <dbReference type="SAM" id="MobiDB-lite"/>
    </source>
</evidence>
<dbReference type="EMBL" id="KZ772947">
    <property type="protein sequence ID" value="PTQ29398.1"/>
    <property type="molecule type" value="Genomic_DNA"/>
</dbReference>
<dbReference type="Proteomes" id="UP000244005">
    <property type="component" value="Unassembled WGS sequence"/>
</dbReference>
<evidence type="ECO:0000313" key="2">
    <source>
        <dbReference type="EMBL" id="PTQ29398.1"/>
    </source>
</evidence>
<gene>
    <name evidence="2" type="ORF">MARPO_0142s0027</name>
</gene>
<name>A0A2R6W6C6_MARPO</name>
<organism evidence="2 3">
    <name type="scientific">Marchantia polymorpha</name>
    <name type="common">Common liverwort</name>
    <name type="synonym">Marchantia aquatica</name>
    <dbReference type="NCBI Taxonomy" id="3197"/>
    <lineage>
        <taxon>Eukaryota</taxon>
        <taxon>Viridiplantae</taxon>
        <taxon>Streptophyta</taxon>
        <taxon>Embryophyta</taxon>
        <taxon>Marchantiophyta</taxon>
        <taxon>Marchantiopsida</taxon>
        <taxon>Marchantiidae</taxon>
        <taxon>Marchantiales</taxon>
        <taxon>Marchantiaceae</taxon>
        <taxon>Marchantia</taxon>
    </lineage>
</organism>
<dbReference type="Gramene" id="Mp3g18670.2">
    <property type="protein sequence ID" value="Mp3g18670.2.cds1"/>
    <property type="gene ID" value="Mp3g18670"/>
</dbReference>
<proteinExistence type="predicted"/>
<accession>A0A2R6W6C6</accession>
<dbReference type="AlphaFoldDB" id="A0A2R6W6C6"/>